<comment type="caution">
    <text evidence="2">The sequence shown here is derived from an EMBL/GenBank/DDBJ whole genome shotgun (WGS) entry which is preliminary data.</text>
</comment>
<sequence>MAPLIFWSPSAAAYINDTMVGALIIALTILVPGMPNMIMYMEMGPQVPPGWDEYIR</sequence>
<keyword evidence="3" id="KW-1185">Reference proteome</keyword>
<evidence type="ECO:0000313" key="3">
    <source>
        <dbReference type="Proteomes" id="UP001597544"/>
    </source>
</evidence>
<protein>
    <submittedName>
        <fullName evidence="2">Uncharacterized protein</fullName>
    </submittedName>
</protein>
<proteinExistence type="predicted"/>
<feature type="transmembrane region" description="Helical" evidence="1">
    <location>
        <begin position="12"/>
        <end position="31"/>
    </location>
</feature>
<dbReference type="Proteomes" id="UP001597544">
    <property type="component" value="Unassembled WGS sequence"/>
</dbReference>
<gene>
    <name evidence="2" type="ORF">ACFSRY_15950</name>
</gene>
<keyword evidence="1" id="KW-0812">Transmembrane</keyword>
<keyword evidence="1" id="KW-1133">Transmembrane helix</keyword>
<evidence type="ECO:0000313" key="2">
    <source>
        <dbReference type="EMBL" id="MFD2515367.1"/>
    </source>
</evidence>
<dbReference type="RefSeq" id="WP_377509951.1">
    <property type="nucleotide sequence ID" value="NZ_JBHULU010000021.1"/>
</dbReference>
<dbReference type="EMBL" id="JBHULU010000021">
    <property type="protein sequence ID" value="MFD2515367.1"/>
    <property type="molecule type" value="Genomic_DNA"/>
</dbReference>
<keyword evidence="1" id="KW-0472">Membrane</keyword>
<name>A0ABW5IQW6_9BACT</name>
<evidence type="ECO:0000256" key="1">
    <source>
        <dbReference type="SAM" id="Phobius"/>
    </source>
</evidence>
<organism evidence="2 3">
    <name type="scientific">Pontibacter locisalis</name>
    <dbReference type="NCBI Taxonomy" id="1719035"/>
    <lineage>
        <taxon>Bacteria</taxon>
        <taxon>Pseudomonadati</taxon>
        <taxon>Bacteroidota</taxon>
        <taxon>Cytophagia</taxon>
        <taxon>Cytophagales</taxon>
        <taxon>Hymenobacteraceae</taxon>
        <taxon>Pontibacter</taxon>
    </lineage>
</organism>
<accession>A0ABW5IQW6</accession>
<reference evidence="3" key="1">
    <citation type="journal article" date="2019" name="Int. J. Syst. Evol. Microbiol.">
        <title>The Global Catalogue of Microorganisms (GCM) 10K type strain sequencing project: providing services to taxonomists for standard genome sequencing and annotation.</title>
        <authorList>
            <consortium name="The Broad Institute Genomics Platform"/>
            <consortium name="The Broad Institute Genome Sequencing Center for Infectious Disease"/>
            <person name="Wu L."/>
            <person name="Ma J."/>
        </authorList>
    </citation>
    <scope>NUCLEOTIDE SEQUENCE [LARGE SCALE GENOMIC DNA]</scope>
    <source>
        <strain evidence="3">KCTC 42498</strain>
    </source>
</reference>